<keyword evidence="3" id="KW-1185">Reference proteome</keyword>
<name>A0A1H6C1B8_9VIBR</name>
<dbReference type="EMBL" id="FNVG01000029">
    <property type="protein sequence ID" value="SEG66738.1"/>
    <property type="molecule type" value="Genomic_DNA"/>
</dbReference>
<proteinExistence type="predicted"/>
<reference evidence="3" key="1">
    <citation type="submission" date="2016-10" db="EMBL/GenBank/DDBJ databases">
        <authorList>
            <person name="Varghese N."/>
            <person name="Submissions S."/>
        </authorList>
    </citation>
    <scope>NUCLEOTIDE SEQUENCE [LARGE SCALE GENOMIC DNA]</scope>
    <source>
        <strain evidence="3">CGMCC 1.7062</strain>
    </source>
</reference>
<gene>
    <name evidence="2" type="ORF">SAMN04488244_1299</name>
</gene>
<feature type="region of interest" description="Disordered" evidence="1">
    <location>
        <begin position="53"/>
        <end position="84"/>
    </location>
</feature>
<dbReference type="Proteomes" id="UP000236721">
    <property type="component" value="Unassembled WGS sequence"/>
</dbReference>
<evidence type="ECO:0000313" key="3">
    <source>
        <dbReference type="Proteomes" id="UP000236721"/>
    </source>
</evidence>
<sequence length="84" mass="9770">MENTLDHVSMEQREKDRRRLLIVFTSKKKEPTWSTLHFLNCLRITAQRCDTPAEHHRSHQACPGTSGTSLRPHQRSPCEFAVQT</sequence>
<dbReference type="AlphaFoldDB" id="A0A1H6C1B8"/>
<evidence type="ECO:0000256" key="1">
    <source>
        <dbReference type="SAM" id="MobiDB-lite"/>
    </source>
</evidence>
<evidence type="ECO:0000313" key="2">
    <source>
        <dbReference type="EMBL" id="SEG66738.1"/>
    </source>
</evidence>
<protein>
    <submittedName>
        <fullName evidence="2">Uncharacterized protein</fullName>
    </submittedName>
</protein>
<organism evidence="2 3">
    <name type="scientific">Vibrio hangzhouensis</name>
    <dbReference type="NCBI Taxonomy" id="462991"/>
    <lineage>
        <taxon>Bacteria</taxon>
        <taxon>Pseudomonadati</taxon>
        <taxon>Pseudomonadota</taxon>
        <taxon>Gammaproteobacteria</taxon>
        <taxon>Vibrionales</taxon>
        <taxon>Vibrionaceae</taxon>
        <taxon>Vibrio</taxon>
    </lineage>
</organism>
<accession>A0A1H6C1B8</accession>